<accession>A0A0P1EZE6</accession>
<name>A0A0P1EZE6_9RHOB</name>
<feature type="transmembrane region" description="Helical" evidence="6">
    <location>
        <begin position="226"/>
        <end position="251"/>
    </location>
</feature>
<dbReference type="Pfam" id="PF00892">
    <property type="entry name" value="EamA"/>
    <property type="match status" value="1"/>
</dbReference>
<dbReference type="PANTHER" id="PTHR22911">
    <property type="entry name" value="ACYL-MALONYL CONDENSING ENZYME-RELATED"/>
    <property type="match status" value="1"/>
</dbReference>
<comment type="similarity">
    <text evidence="2">Belongs to the drug/metabolite transporter (DMT) superfamily. 10 TMS drug/metabolite exporter (DME) (TC 2.A.7.3) family.</text>
</comment>
<gene>
    <name evidence="8" type="ORF">THS5294_01706</name>
</gene>
<dbReference type="InterPro" id="IPR000620">
    <property type="entry name" value="EamA_dom"/>
</dbReference>
<sequence>MGHLTRNQIGILMICLGTGLITLNDMMFKALSGDYALYQIVFARSLGGLMFSLIILQIEGGWRLLRTATPWQHAARAMMVVVANMSFFLAIAAMPLGLVSALFFVAPLLITILSIPVLGEQVGIHRWAAVGVGFAGVAVMFVPELLGQGLGVPGWSYALPLVAALSYAGNQVMTRKLGVTSRASALAIYIQVMFLVVSIASCGVLGQGQYAQGITNESLVFLLRAWVWPAPGDIWVFLALGLNVAAIAYCLSQAYRMAEAGVVAPFEYVALPLAVFWGWSVFGEIPGPFTWAGMVLIAGAGLYIVWRERKSRKRD</sequence>
<comment type="subcellular location">
    <subcellularLocation>
        <location evidence="1">Membrane</location>
        <topology evidence="1">Multi-pass membrane protein</topology>
    </subcellularLocation>
</comment>
<evidence type="ECO:0000313" key="8">
    <source>
        <dbReference type="EMBL" id="CUH60415.1"/>
    </source>
</evidence>
<dbReference type="InterPro" id="IPR037185">
    <property type="entry name" value="EmrE-like"/>
</dbReference>
<dbReference type="AlphaFoldDB" id="A0A0P1EZE6"/>
<feature type="transmembrane region" description="Helical" evidence="6">
    <location>
        <begin position="263"/>
        <end position="282"/>
    </location>
</feature>
<feature type="transmembrane region" description="Helical" evidence="6">
    <location>
        <begin position="7"/>
        <end position="23"/>
    </location>
</feature>
<evidence type="ECO:0000256" key="3">
    <source>
        <dbReference type="ARBA" id="ARBA00022692"/>
    </source>
</evidence>
<evidence type="ECO:0000259" key="7">
    <source>
        <dbReference type="Pfam" id="PF00892"/>
    </source>
</evidence>
<dbReference type="GO" id="GO:0016020">
    <property type="term" value="C:membrane"/>
    <property type="evidence" value="ECO:0007669"/>
    <property type="project" value="UniProtKB-SubCell"/>
</dbReference>
<feature type="transmembrane region" description="Helical" evidence="6">
    <location>
        <begin position="35"/>
        <end position="56"/>
    </location>
</feature>
<evidence type="ECO:0000256" key="1">
    <source>
        <dbReference type="ARBA" id="ARBA00004141"/>
    </source>
</evidence>
<organism evidence="8 9">
    <name type="scientific">Thalassobacter stenotrophicus</name>
    <dbReference type="NCBI Taxonomy" id="266809"/>
    <lineage>
        <taxon>Bacteria</taxon>
        <taxon>Pseudomonadati</taxon>
        <taxon>Pseudomonadota</taxon>
        <taxon>Alphaproteobacteria</taxon>
        <taxon>Rhodobacterales</taxon>
        <taxon>Roseobacteraceae</taxon>
        <taxon>Thalassobacter</taxon>
    </lineage>
</organism>
<evidence type="ECO:0000313" key="9">
    <source>
        <dbReference type="Proteomes" id="UP000051298"/>
    </source>
</evidence>
<protein>
    <submittedName>
        <fullName evidence="8">Carboxylate/amino acid/amine transporter</fullName>
    </submittedName>
</protein>
<keyword evidence="4 6" id="KW-1133">Transmembrane helix</keyword>
<dbReference type="PANTHER" id="PTHR22911:SF6">
    <property type="entry name" value="SOLUTE CARRIER FAMILY 35 MEMBER G1"/>
    <property type="match status" value="1"/>
</dbReference>
<dbReference type="eggNOG" id="COG0697">
    <property type="taxonomic scope" value="Bacteria"/>
</dbReference>
<dbReference type="Proteomes" id="UP000051298">
    <property type="component" value="Unassembled WGS sequence"/>
</dbReference>
<evidence type="ECO:0000256" key="6">
    <source>
        <dbReference type="SAM" id="Phobius"/>
    </source>
</evidence>
<feature type="transmembrane region" description="Helical" evidence="6">
    <location>
        <begin position="101"/>
        <end position="119"/>
    </location>
</feature>
<feature type="transmembrane region" description="Helical" evidence="6">
    <location>
        <begin position="185"/>
        <end position="206"/>
    </location>
</feature>
<keyword evidence="5 6" id="KW-0472">Membrane</keyword>
<evidence type="ECO:0000256" key="4">
    <source>
        <dbReference type="ARBA" id="ARBA00022989"/>
    </source>
</evidence>
<dbReference type="EMBL" id="CYRX01000025">
    <property type="protein sequence ID" value="CUH60415.1"/>
    <property type="molecule type" value="Genomic_DNA"/>
</dbReference>
<dbReference type="SUPFAM" id="SSF103481">
    <property type="entry name" value="Multidrug resistance efflux transporter EmrE"/>
    <property type="match status" value="2"/>
</dbReference>
<feature type="transmembrane region" description="Helical" evidence="6">
    <location>
        <begin position="288"/>
        <end position="306"/>
    </location>
</feature>
<evidence type="ECO:0000256" key="5">
    <source>
        <dbReference type="ARBA" id="ARBA00023136"/>
    </source>
</evidence>
<evidence type="ECO:0000256" key="2">
    <source>
        <dbReference type="ARBA" id="ARBA00009853"/>
    </source>
</evidence>
<reference evidence="8 9" key="1">
    <citation type="submission" date="2015-09" db="EMBL/GenBank/DDBJ databases">
        <authorList>
            <consortium name="Swine Surveillance"/>
        </authorList>
    </citation>
    <scope>NUCLEOTIDE SEQUENCE [LARGE SCALE GENOMIC DNA]</scope>
    <source>
        <strain evidence="8 9">CECT 5294</strain>
    </source>
</reference>
<feature type="transmembrane region" description="Helical" evidence="6">
    <location>
        <begin position="126"/>
        <end position="143"/>
    </location>
</feature>
<feature type="transmembrane region" description="Helical" evidence="6">
    <location>
        <begin position="77"/>
        <end position="95"/>
    </location>
</feature>
<proteinExistence type="inferred from homology"/>
<dbReference type="RefSeq" id="WP_058123392.1">
    <property type="nucleotide sequence ID" value="NZ_CYRX01000025.1"/>
</dbReference>
<feature type="domain" description="EamA" evidence="7">
    <location>
        <begin position="9"/>
        <end position="141"/>
    </location>
</feature>
<dbReference type="STRING" id="266809.PM03_05400"/>
<feature type="transmembrane region" description="Helical" evidence="6">
    <location>
        <begin position="155"/>
        <end position="173"/>
    </location>
</feature>
<keyword evidence="3 6" id="KW-0812">Transmembrane</keyword>